<evidence type="ECO:0000256" key="3">
    <source>
        <dbReference type="ARBA" id="ARBA00022630"/>
    </source>
</evidence>
<accession>A0ABN2MIH2</accession>
<dbReference type="Pfam" id="PF02771">
    <property type="entry name" value="Acyl-CoA_dh_N"/>
    <property type="match status" value="1"/>
</dbReference>
<evidence type="ECO:0000259" key="7">
    <source>
        <dbReference type="Pfam" id="PF02771"/>
    </source>
</evidence>
<keyword evidence="9" id="KW-1185">Reference proteome</keyword>
<evidence type="ECO:0000256" key="2">
    <source>
        <dbReference type="ARBA" id="ARBA00009347"/>
    </source>
</evidence>
<sequence length="377" mass="39450">MAEHETTAVALELRDAVRQFLDKHATDDDQARRFDSADPADSADLVQGLADLGAFAVCAPESADGLGLGPAALVPLFTLFGERLVTGPVLEQCLLPGLLLEQLPDGLDPRAGALLRDAVVGERRVALADGGASLEWRDLLQGLETGPSGIEGTVGMARSAGEADVLVLVADGPEPAVALVEAPAPGLRVDPIEIQPNGSRFAAVTVAPGTTLLPLAEGEAARRLIVRIRAWTRLLLAAELAGLARRAVDDAVAYVKVRKQFGKPVGTFQAVKHIAATATARTVVAENVCRAAAEDAAGLPLEEFSAAAMAAKAYCSEFGPSVCEDAIQLHGGIGFTKELPLHRYYMRSLALRSWYGDETELSEALGRALLAAGGTRP</sequence>
<comment type="cofactor">
    <cofactor evidence="1">
        <name>FAD</name>
        <dbReference type="ChEBI" id="CHEBI:57692"/>
    </cofactor>
</comment>
<protein>
    <submittedName>
        <fullName evidence="8">Acyl-CoA dehydrogenase family protein</fullName>
    </submittedName>
</protein>
<dbReference type="PANTHER" id="PTHR43884:SF20">
    <property type="entry name" value="ACYL-COA DEHYDROGENASE FADE28"/>
    <property type="match status" value="1"/>
</dbReference>
<reference evidence="8 9" key="1">
    <citation type="journal article" date="2019" name="Int. J. Syst. Evol. Microbiol.">
        <title>The Global Catalogue of Microorganisms (GCM) 10K type strain sequencing project: providing services to taxonomists for standard genome sequencing and annotation.</title>
        <authorList>
            <consortium name="The Broad Institute Genomics Platform"/>
            <consortium name="The Broad Institute Genome Sequencing Center for Infectious Disease"/>
            <person name="Wu L."/>
            <person name="Ma J."/>
        </authorList>
    </citation>
    <scope>NUCLEOTIDE SEQUENCE [LARGE SCALE GENOMIC DNA]</scope>
    <source>
        <strain evidence="8 9">JCM 16009</strain>
    </source>
</reference>
<dbReference type="InterPro" id="IPR036250">
    <property type="entry name" value="AcylCo_DH-like_C"/>
</dbReference>
<proteinExistence type="inferred from homology"/>
<keyword evidence="5" id="KW-0560">Oxidoreductase</keyword>
<feature type="domain" description="Acyl-CoA dehydrogenase/oxidase N-terminal" evidence="7">
    <location>
        <begin position="11"/>
        <end position="73"/>
    </location>
</feature>
<dbReference type="SUPFAM" id="SSF56645">
    <property type="entry name" value="Acyl-CoA dehydrogenase NM domain-like"/>
    <property type="match status" value="1"/>
</dbReference>
<evidence type="ECO:0000256" key="5">
    <source>
        <dbReference type="ARBA" id="ARBA00023002"/>
    </source>
</evidence>
<organism evidence="8 9">
    <name type="scientific">Pseudonocardia ailaonensis</name>
    <dbReference type="NCBI Taxonomy" id="367279"/>
    <lineage>
        <taxon>Bacteria</taxon>
        <taxon>Bacillati</taxon>
        <taxon>Actinomycetota</taxon>
        <taxon>Actinomycetes</taxon>
        <taxon>Pseudonocardiales</taxon>
        <taxon>Pseudonocardiaceae</taxon>
        <taxon>Pseudonocardia</taxon>
    </lineage>
</organism>
<name>A0ABN2MIH2_9PSEU</name>
<dbReference type="PANTHER" id="PTHR43884">
    <property type="entry name" value="ACYL-COA DEHYDROGENASE"/>
    <property type="match status" value="1"/>
</dbReference>
<evidence type="ECO:0000256" key="1">
    <source>
        <dbReference type="ARBA" id="ARBA00001974"/>
    </source>
</evidence>
<feature type="domain" description="Acyl-CoA dehydrogenase/oxidase C-terminal" evidence="6">
    <location>
        <begin position="230"/>
        <end position="367"/>
    </location>
</feature>
<comment type="caution">
    <text evidence="8">The sequence shown here is derived from an EMBL/GenBank/DDBJ whole genome shotgun (WGS) entry which is preliminary data.</text>
</comment>
<dbReference type="InterPro" id="IPR013786">
    <property type="entry name" value="AcylCoA_DH/ox_N"/>
</dbReference>
<gene>
    <name evidence="8" type="ORF">GCM10009836_02720</name>
</gene>
<dbReference type="InterPro" id="IPR009075">
    <property type="entry name" value="AcylCo_DH/oxidase_C"/>
</dbReference>
<dbReference type="Proteomes" id="UP001500449">
    <property type="component" value="Unassembled WGS sequence"/>
</dbReference>
<evidence type="ECO:0000313" key="8">
    <source>
        <dbReference type="EMBL" id="GAA1828426.1"/>
    </source>
</evidence>
<dbReference type="EMBL" id="BAAAQK010000001">
    <property type="protein sequence ID" value="GAA1828426.1"/>
    <property type="molecule type" value="Genomic_DNA"/>
</dbReference>
<dbReference type="InterPro" id="IPR009100">
    <property type="entry name" value="AcylCoA_DH/oxidase_NM_dom_sf"/>
</dbReference>
<dbReference type="InterPro" id="IPR037069">
    <property type="entry name" value="AcylCoA_DH/ox_N_sf"/>
</dbReference>
<dbReference type="Pfam" id="PF00441">
    <property type="entry name" value="Acyl-CoA_dh_1"/>
    <property type="match status" value="1"/>
</dbReference>
<dbReference type="Gene3D" id="1.10.540.10">
    <property type="entry name" value="Acyl-CoA dehydrogenase/oxidase, N-terminal domain"/>
    <property type="match status" value="1"/>
</dbReference>
<evidence type="ECO:0000259" key="6">
    <source>
        <dbReference type="Pfam" id="PF00441"/>
    </source>
</evidence>
<evidence type="ECO:0000313" key="9">
    <source>
        <dbReference type="Proteomes" id="UP001500449"/>
    </source>
</evidence>
<dbReference type="Gene3D" id="1.20.140.10">
    <property type="entry name" value="Butyryl-CoA Dehydrogenase, subunit A, domain 3"/>
    <property type="match status" value="1"/>
</dbReference>
<evidence type="ECO:0000256" key="4">
    <source>
        <dbReference type="ARBA" id="ARBA00022827"/>
    </source>
</evidence>
<comment type="similarity">
    <text evidence="2">Belongs to the acyl-CoA dehydrogenase family.</text>
</comment>
<dbReference type="SUPFAM" id="SSF47203">
    <property type="entry name" value="Acyl-CoA dehydrogenase C-terminal domain-like"/>
    <property type="match status" value="1"/>
</dbReference>
<keyword evidence="4" id="KW-0274">FAD</keyword>
<keyword evidence="3" id="KW-0285">Flavoprotein</keyword>
<dbReference type="RefSeq" id="WP_344411645.1">
    <property type="nucleotide sequence ID" value="NZ_BAAAQK010000001.1"/>
</dbReference>